<dbReference type="EMBL" id="UINC01090861">
    <property type="protein sequence ID" value="SVC43169.1"/>
    <property type="molecule type" value="Genomic_DNA"/>
</dbReference>
<accession>A0A382M2K8</accession>
<protein>
    <submittedName>
        <fullName evidence="2">Uncharacterized protein</fullName>
    </submittedName>
</protein>
<keyword evidence="1" id="KW-0472">Membrane</keyword>
<gene>
    <name evidence="2" type="ORF">METZ01_LOCUS296023</name>
</gene>
<reference evidence="2" key="1">
    <citation type="submission" date="2018-05" db="EMBL/GenBank/DDBJ databases">
        <authorList>
            <person name="Lanie J.A."/>
            <person name="Ng W.-L."/>
            <person name="Kazmierczak K.M."/>
            <person name="Andrzejewski T.M."/>
            <person name="Davidsen T.M."/>
            <person name="Wayne K.J."/>
            <person name="Tettelin H."/>
            <person name="Glass J.I."/>
            <person name="Rusch D."/>
            <person name="Podicherti R."/>
            <person name="Tsui H.-C.T."/>
            <person name="Winkler M.E."/>
        </authorList>
    </citation>
    <scope>NUCLEOTIDE SEQUENCE</scope>
</reference>
<proteinExistence type="predicted"/>
<evidence type="ECO:0000256" key="1">
    <source>
        <dbReference type="SAM" id="Phobius"/>
    </source>
</evidence>
<dbReference type="PROSITE" id="PS51257">
    <property type="entry name" value="PROKAR_LIPOPROTEIN"/>
    <property type="match status" value="1"/>
</dbReference>
<keyword evidence="1" id="KW-0812">Transmembrane</keyword>
<evidence type="ECO:0000313" key="2">
    <source>
        <dbReference type="EMBL" id="SVC43169.1"/>
    </source>
</evidence>
<name>A0A382M2K8_9ZZZZ</name>
<keyword evidence="1" id="KW-1133">Transmembrane helix</keyword>
<dbReference type="AlphaFoldDB" id="A0A382M2K8"/>
<sequence length="110" mass="12351">MKNATRLLNIGVVLTGAIWFMGCGFFSSIGGKQDTLATEVDTQAVEIEQLRATADTLTKTRSRMMDDLNNLMELNKLSTEEVDVLEEQANPDRKNLLTKMGQTIKKLWPF</sequence>
<organism evidence="2">
    <name type="scientific">marine metagenome</name>
    <dbReference type="NCBI Taxonomy" id="408172"/>
    <lineage>
        <taxon>unclassified sequences</taxon>
        <taxon>metagenomes</taxon>
        <taxon>ecological metagenomes</taxon>
    </lineage>
</organism>
<feature type="transmembrane region" description="Helical" evidence="1">
    <location>
        <begin position="7"/>
        <end position="29"/>
    </location>
</feature>